<reference evidence="5 6" key="1">
    <citation type="journal article" date="2018" name="Nat. Ecol. Evol.">
        <title>Shark genomes provide insights into elasmobranch evolution and the origin of vertebrates.</title>
        <authorList>
            <person name="Hara Y"/>
            <person name="Yamaguchi K"/>
            <person name="Onimaru K"/>
            <person name="Kadota M"/>
            <person name="Koyanagi M"/>
            <person name="Keeley SD"/>
            <person name="Tatsumi K"/>
            <person name="Tanaka K"/>
            <person name="Motone F"/>
            <person name="Kageyama Y"/>
            <person name="Nozu R"/>
            <person name="Adachi N"/>
            <person name="Nishimura O"/>
            <person name="Nakagawa R"/>
            <person name="Tanegashima C"/>
            <person name="Kiyatake I"/>
            <person name="Matsumoto R"/>
            <person name="Murakumo K"/>
            <person name="Nishida K"/>
            <person name="Terakita A"/>
            <person name="Kuratani S"/>
            <person name="Sato K"/>
            <person name="Hyodo S Kuraku.S."/>
        </authorList>
    </citation>
    <scope>NUCLEOTIDE SEQUENCE [LARGE SCALE GENOMIC DNA]</scope>
</reference>
<evidence type="ECO:0000256" key="2">
    <source>
        <dbReference type="ARBA" id="ARBA00022490"/>
    </source>
</evidence>
<comment type="caution">
    <text evidence="5">The sequence shown here is derived from an EMBL/GenBank/DDBJ whole genome shotgun (WGS) entry which is preliminary data.</text>
</comment>
<gene>
    <name evidence="5" type="ORF">scyTo_0025603</name>
</gene>
<keyword evidence="4" id="KW-0206">Cytoskeleton</keyword>
<evidence type="ECO:0000313" key="5">
    <source>
        <dbReference type="EMBL" id="GCB85002.1"/>
    </source>
</evidence>
<dbReference type="GO" id="GO:0005813">
    <property type="term" value="C:centrosome"/>
    <property type="evidence" value="ECO:0007669"/>
    <property type="project" value="UniProtKB-SubCell"/>
</dbReference>
<sequence length="70" mass="7735">MTGAVSPHFTESIFNGGLVDPEAEELVLNVGTRHQAALENLLEAITETTDLLDVRTTQTELKRESVRKKI</sequence>
<protein>
    <submittedName>
        <fullName evidence="5">Uncharacterized protein</fullName>
    </submittedName>
</protein>
<evidence type="ECO:0000256" key="1">
    <source>
        <dbReference type="ARBA" id="ARBA00004300"/>
    </source>
</evidence>
<dbReference type="PANTHER" id="PTHR44981">
    <property type="entry name" value="PERICENTRIN-LIKE PROTEIN, ISOFORM F"/>
    <property type="match status" value="1"/>
</dbReference>
<dbReference type="GO" id="GO:0060090">
    <property type="term" value="F:molecular adaptor activity"/>
    <property type="evidence" value="ECO:0007669"/>
    <property type="project" value="InterPro"/>
</dbReference>
<dbReference type="Proteomes" id="UP000288216">
    <property type="component" value="Unassembled WGS sequence"/>
</dbReference>
<evidence type="ECO:0000256" key="3">
    <source>
        <dbReference type="ARBA" id="ARBA00023054"/>
    </source>
</evidence>
<dbReference type="STRING" id="75743.A0A401QI28"/>
<keyword evidence="6" id="KW-1185">Reference proteome</keyword>
<evidence type="ECO:0000313" key="6">
    <source>
        <dbReference type="Proteomes" id="UP000288216"/>
    </source>
</evidence>
<comment type="subcellular location">
    <subcellularLocation>
        <location evidence="1">Cytoplasm</location>
        <location evidence="1">Cytoskeleton</location>
        <location evidence="1">Microtubule organizing center</location>
        <location evidence="1">Centrosome</location>
    </subcellularLocation>
</comment>
<keyword evidence="2" id="KW-0963">Cytoplasm</keyword>
<proteinExistence type="predicted"/>
<dbReference type="EMBL" id="BFAA01110662">
    <property type="protein sequence ID" value="GCB85002.1"/>
    <property type="molecule type" value="Genomic_DNA"/>
</dbReference>
<dbReference type="AlphaFoldDB" id="A0A401QI28"/>
<dbReference type="PANTHER" id="PTHR44981:SF1">
    <property type="entry name" value="A-KINASE ANCHOR PROTEIN 9"/>
    <property type="match status" value="1"/>
</dbReference>
<dbReference type="GO" id="GO:0007165">
    <property type="term" value="P:signal transduction"/>
    <property type="evidence" value="ECO:0007669"/>
    <property type="project" value="InterPro"/>
</dbReference>
<name>A0A401QI28_SCYTO</name>
<accession>A0A401QI28</accession>
<evidence type="ECO:0000256" key="4">
    <source>
        <dbReference type="ARBA" id="ARBA00023212"/>
    </source>
</evidence>
<keyword evidence="3" id="KW-0175">Coiled coil</keyword>
<dbReference type="InterPro" id="IPR028745">
    <property type="entry name" value="AKAP9/Pericentrin"/>
</dbReference>
<organism evidence="5 6">
    <name type="scientific">Scyliorhinus torazame</name>
    <name type="common">Cloudy catshark</name>
    <name type="synonym">Catulus torazame</name>
    <dbReference type="NCBI Taxonomy" id="75743"/>
    <lineage>
        <taxon>Eukaryota</taxon>
        <taxon>Metazoa</taxon>
        <taxon>Chordata</taxon>
        <taxon>Craniata</taxon>
        <taxon>Vertebrata</taxon>
        <taxon>Chondrichthyes</taxon>
        <taxon>Elasmobranchii</taxon>
        <taxon>Galeomorphii</taxon>
        <taxon>Galeoidea</taxon>
        <taxon>Carcharhiniformes</taxon>
        <taxon>Scyliorhinidae</taxon>
        <taxon>Scyliorhinus</taxon>
    </lineage>
</organism>